<comment type="catalytic activity">
    <reaction evidence="9">
        <text>orotidine 5'-phosphate + H(+) = UMP + CO2</text>
        <dbReference type="Rhea" id="RHEA:11596"/>
        <dbReference type="ChEBI" id="CHEBI:15378"/>
        <dbReference type="ChEBI" id="CHEBI:16526"/>
        <dbReference type="ChEBI" id="CHEBI:57538"/>
        <dbReference type="ChEBI" id="CHEBI:57865"/>
        <dbReference type="EC" id="4.1.1.23"/>
    </reaction>
</comment>
<gene>
    <name evidence="11" type="ORF">GBAR_LOCUS5688</name>
</gene>
<dbReference type="CDD" id="cd04725">
    <property type="entry name" value="OMP_decarboxylase_like"/>
    <property type="match status" value="1"/>
</dbReference>
<evidence type="ECO:0000256" key="3">
    <source>
        <dbReference type="ARBA" id="ARBA00012321"/>
    </source>
</evidence>
<dbReference type="PANTHER" id="PTHR43375">
    <property type="entry name" value="OROTIDINE 5'-PHOSPHATE DECARBOXYLASE"/>
    <property type="match status" value="1"/>
</dbReference>
<dbReference type="SMART" id="SM00934">
    <property type="entry name" value="OMPdecase"/>
    <property type="match status" value="1"/>
</dbReference>
<dbReference type="InterPro" id="IPR001754">
    <property type="entry name" value="OMPdeCOase_dom"/>
</dbReference>
<dbReference type="InterPro" id="IPR011995">
    <property type="entry name" value="OMPdecase_type-2"/>
</dbReference>
<sequence>MPIADVRAFNRAIVDATKDLVCAYKPNIAFYEALGLEGLAALRDTTAYIRKTAPDAVLLADAKRGDIDSTSVKYAEAMFDYWGFDAVTVNGYMGGESLSPFFNYSDRGVFVVCRSSNPGAREFQDIIVSPDAQELGMDGSGQKMPLYEWMAVRSSKWNANGNLGLVVGATSPEQLRIVREHCPGVPILIPGVGAQGGELEASVKNGMDCSDDGMCKSPNILINSSRGIIYADRSADGFADGARMLQHDCVMTSTACWRRRARRGNAV</sequence>
<proteinExistence type="inferred from homology"/>
<feature type="domain" description="Orotidine 5'-phosphate decarboxylase" evidence="10">
    <location>
        <begin position="1"/>
        <end position="238"/>
    </location>
</feature>
<evidence type="ECO:0000256" key="6">
    <source>
        <dbReference type="ARBA" id="ARBA00022975"/>
    </source>
</evidence>
<evidence type="ECO:0000313" key="11">
    <source>
        <dbReference type="EMBL" id="CAI8008290.1"/>
    </source>
</evidence>
<evidence type="ECO:0000256" key="2">
    <source>
        <dbReference type="ARBA" id="ARBA00008847"/>
    </source>
</evidence>
<reference evidence="11" key="1">
    <citation type="submission" date="2023-03" db="EMBL/GenBank/DDBJ databases">
        <authorList>
            <person name="Steffen K."/>
            <person name="Cardenas P."/>
        </authorList>
    </citation>
    <scope>NUCLEOTIDE SEQUENCE</scope>
</reference>
<evidence type="ECO:0000313" key="12">
    <source>
        <dbReference type="Proteomes" id="UP001174909"/>
    </source>
</evidence>
<accession>A0AA35WB51</accession>
<organism evidence="11 12">
    <name type="scientific">Geodia barretti</name>
    <name type="common">Barrett's horny sponge</name>
    <dbReference type="NCBI Taxonomy" id="519541"/>
    <lineage>
        <taxon>Eukaryota</taxon>
        <taxon>Metazoa</taxon>
        <taxon>Porifera</taxon>
        <taxon>Demospongiae</taxon>
        <taxon>Heteroscleromorpha</taxon>
        <taxon>Tetractinellida</taxon>
        <taxon>Astrophorina</taxon>
        <taxon>Geodiidae</taxon>
        <taxon>Geodia</taxon>
    </lineage>
</organism>
<keyword evidence="12" id="KW-1185">Reference proteome</keyword>
<comment type="similarity">
    <text evidence="2">Belongs to the OMP decarboxylase family. Type 2 subfamily.</text>
</comment>
<comment type="pathway">
    <text evidence="1">Pyrimidine metabolism; UMP biosynthesis via de novo pathway; UMP from orotate: step 2/2.</text>
</comment>
<dbReference type="Gene3D" id="3.20.20.70">
    <property type="entry name" value="Aldolase class I"/>
    <property type="match status" value="1"/>
</dbReference>
<dbReference type="SUPFAM" id="SSF51366">
    <property type="entry name" value="Ribulose-phoshate binding barrel"/>
    <property type="match status" value="1"/>
</dbReference>
<dbReference type="InterPro" id="IPR011060">
    <property type="entry name" value="RibuloseP-bd_barrel"/>
</dbReference>
<comment type="caution">
    <text evidence="11">The sequence shown here is derived from an EMBL/GenBank/DDBJ whole genome shotgun (WGS) entry which is preliminary data.</text>
</comment>
<evidence type="ECO:0000259" key="10">
    <source>
        <dbReference type="SMART" id="SM00934"/>
    </source>
</evidence>
<dbReference type="GO" id="GO:0006207">
    <property type="term" value="P:'de novo' pyrimidine nucleobase biosynthetic process"/>
    <property type="evidence" value="ECO:0007669"/>
    <property type="project" value="InterPro"/>
</dbReference>
<dbReference type="Proteomes" id="UP001174909">
    <property type="component" value="Unassembled WGS sequence"/>
</dbReference>
<keyword evidence="7" id="KW-0456">Lyase</keyword>
<dbReference type="EMBL" id="CASHTH010000832">
    <property type="protein sequence ID" value="CAI8008290.1"/>
    <property type="molecule type" value="Genomic_DNA"/>
</dbReference>
<dbReference type="EC" id="4.1.1.23" evidence="3"/>
<protein>
    <recommendedName>
        <fullName evidence="4">Orotidine 5'-phosphate decarboxylase</fullName>
        <ecNumber evidence="3">4.1.1.23</ecNumber>
    </recommendedName>
    <alternativeName>
        <fullName evidence="8">OMP decarboxylase</fullName>
    </alternativeName>
</protein>
<evidence type="ECO:0000256" key="1">
    <source>
        <dbReference type="ARBA" id="ARBA00004861"/>
    </source>
</evidence>
<evidence type="ECO:0000256" key="9">
    <source>
        <dbReference type="ARBA" id="ARBA00049157"/>
    </source>
</evidence>
<evidence type="ECO:0000256" key="4">
    <source>
        <dbReference type="ARBA" id="ARBA00021923"/>
    </source>
</evidence>
<evidence type="ECO:0000256" key="8">
    <source>
        <dbReference type="ARBA" id="ARBA00033428"/>
    </source>
</evidence>
<keyword evidence="5" id="KW-0210">Decarboxylase</keyword>
<dbReference type="NCBIfam" id="TIGR02127">
    <property type="entry name" value="pyrF_sub2"/>
    <property type="match status" value="1"/>
</dbReference>
<keyword evidence="6" id="KW-0665">Pyrimidine biosynthesis</keyword>
<name>A0AA35WB51_GEOBA</name>
<dbReference type="GO" id="GO:0006221">
    <property type="term" value="P:pyrimidine nucleotide biosynthetic process"/>
    <property type="evidence" value="ECO:0007669"/>
    <property type="project" value="UniProtKB-KW"/>
</dbReference>
<dbReference type="GO" id="GO:0004590">
    <property type="term" value="F:orotidine-5'-phosphate decarboxylase activity"/>
    <property type="evidence" value="ECO:0007669"/>
    <property type="project" value="UniProtKB-EC"/>
</dbReference>
<dbReference type="Pfam" id="PF00215">
    <property type="entry name" value="OMPdecase"/>
    <property type="match status" value="1"/>
</dbReference>
<dbReference type="PANTHER" id="PTHR43375:SF1">
    <property type="entry name" value="OROTIDINE 5'-PHOSPHATE DECARBOXYLASE"/>
    <property type="match status" value="1"/>
</dbReference>
<evidence type="ECO:0000256" key="5">
    <source>
        <dbReference type="ARBA" id="ARBA00022793"/>
    </source>
</evidence>
<evidence type="ECO:0000256" key="7">
    <source>
        <dbReference type="ARBA" id="ARBA00023239"/>
    </source>
</evidence>
<dbReference type="AlphaFoldDB" id="A0AA35WB51"/>
<dbReference type="InterPro" id="IPR013785">
    <property type="entry name" value="Aldolase_TIM"/>
</dbReference>